<feature type="domain" description="Peptidase S8/S53" evidence="6">
    <location>
        <begin position="155"/>
        <end position="327"/>
    </location>
</feature>
<comment type="similarity">
    <text evidence="1 5">Belongs to the peptidase S8 family.</text>
</comment>
<dbReference type="GO" id="GO:0004252">
    <property type="term" value="F:serine-type endopeptidase activity"/>
    <property type="evidence" value="ECO:0007669"/>
    <property type="project" value="InterPro"/>
</dbReference>
<evidence type="ECO:0000313" key="7">
    <source>
        <dbReference type="EMBL" id="KAF5849772.1"/>
    </source>
</evidence>
<evidence type="ECO:0000313" key="8">
    <source>
        <dbReference type="Proteomes" id="UP000624244"/>
    </source>
</evidence>
<dbReference type="EMBL" id="WNKQ01000008">
    <property type="protein sequence ID" value="KAF5849772.1"/>
    <property type="molecule type" value="Genomic_DNA"/>
</dbReference>
<dbReference type="InterPro" id="IPR050131">
    <property type="entry name" value="Peptidase_S8_subtilisin-like"/>
</dbReference>
<evidence type="ECO:0000259" key="6">
    <source>
        <dbReference type="Pfam" id="PF00082"/>
    </source>
</evidence>
<proteinExistence type="inferred from homology"/>
<keyword evidence="4" id="KW-0720">Serine protease</keyword>
<evidence type="ECO:0000256" key="4">
    <source>
        <dbReference type="ARBA" id="ARBA00022825"/>
    </source>
</evidence>
<keyword evidence="3" id="KW-0378">Hydrolase</keyword>
<evidence type="ECO:0000256" key="3">
    <source>
        <dbReference type="ARBA" id="ARBA00022801"/>
    </source>
</evidence>
<dbReference type="Proteomes" id="UP000624244">
    <property type="component" value="Unassembled WGS sequence"/>
</dbReference>
<protein>
    <recommendedName>
        <fullName evidence="6">Peptidase S8/S53 domain-containing protein</fullName>
    </recommendedName>
</protein>
<dbReference type="Gene3D" id="3.40.50.200">
    <property type="entry name" value="Peptidase S8/S53 domain"/>
    <property type="match status" value="1"/>
</dbReference>
<evidence type="ECO:0000256" key="5">
    <source>
        <dbReference type="PROSITE-ProRule" id="PRU01240"/>
    </source>
</evidence>
<dbReference type="PANTHER" id="PTHR43806">
    <property type="entry name" value="PEPTIDASE S8"/>
    <property type="match status" value="1"/>
</dbReference>
<dbReference type="PANTHER" id="PTHR43806:SF11">
    <property type="entry name" value="CEREVISIN-RELATED"/>
    <property type="match status" value="1"/>
</dbReference>
<evidence type="ECO:0000256" key="2">
    <source>
        <dbReference type="ARBA" id="ARBA00022670"/>
    </source>
</evidence>
<dbReference type="InterPro" id="IPR000209">
    <property type="entry name" value="Peptidase_S8/S53_dom"/>
</dbReference>
<dbReference type="PROSITE" id="PS51892">
    <property type="entry name" value="SUBTILASE"/>
    <property type="match status" value="1"/>
</dbReference>
<dbReference type="Pfam" id="PF00082">
    <property type="entry name" value="Peptidase_S8"/>
    <property type="match status" value="1"/>
</dbReference>
<gene>
    <name evidence="7" type="ORF">GGP41_005184</name>
</gene>
<accession>A0A8H5ZIA3</accession>
<dbReference type="InterPro" id="IPR036852">
    <property type="entry name" value="Peptidase_S8/S53_dom_sf"/>
</dbReference>
<sequence>MHTAITGNNIAPLLSSDSEIVVPNKYIVVFKKDVDDPSKHYAWLQSIQPNSEDRIELRKRSGDVFTGLNHTYEMSSLWDTLVISMKILSSQFSIDYIERDSEDYLDANDPEIHNLVSDVPIVQRNAFWGLARISQRKSLKNKTFKDHLYAADGSAGVNVCVIDSGTNIEHVNFEGRATWLKTVLENAPDKDTGGHGMYCSDALIGKRHGIATKANFYSLKAFGGGFATYNSDIVKAIQYAVKAHESAGKGFRGSVVNMRLSSSGYSVGENQAIDAAIRSGLHFAVAAGNQNTDACTRSPAACDNVVTVVSSNLQERRVSSSNYGKCVDVLRRRVNKRCYRSPHFLATCPSKLPAVRMNLTQLRYSSPSMHAFRDTLLSPSPRGPSDITTLDDATHGRQNVRECIARGEIEELDCLYYPTTVGALSGLPNETKNILLWNGGGSSNFTEIIGHGGYIVKKPGNVGGSRSRSTVLSV</sequence>
<dbReference type="GO" id="GO:0006508">
    <property type="term" value="P:proteolysis"/>
    <property type="evidence" value="ECO:0007669"/>
    <property type="project" value="UniProtKB-KW"/>
</dbReference>
<name>A0A8H5ZIA3_COCSA</name>
<organism evidence="7 8">
    <name type="scientific">Cochliobolus sativus</name>
    <name type="common">Common root rot and spot blotch fungus</name>
    <name type="synonym">Bipolaris sorokiniana</name>
    <dbReference type="NCBI Taxonomy" id="45130"/>
    <lineage>
        <taxon>Eukaryota</taxon>
        <taxon>Fungi</taxon>
        <taxon>Dikarya</taxon>
        <taxon>Ascomycota</taxon>
        <taxon>Pezizomycotina</taxon>
        <taxon>Dothideomycetes</taxon>
        <taxon>Pleosporomycetidae</taxon>
        <taxon>Pleosporales</taxon>
        <taxon>Pleosporineae</taxon>
        <taxon>Pleosporaceae</taxon>
        <taxon>Bipolaris</taxon>
    </lineage>
</organism>
<dbReference type="SUPFAM" id="SSF52743">
    <property type="entry name" value="Subtilisin-like"/>
    <property type="match status" value="1"/>
</dbReference>
<reference evidence="7" key="1">
    <citation type="submission" date="2019-11" db="EMBL/GenBank/DDBJ databases">
        <title>Bipolaris sorokiniana Genome sequencing.</title>
        <authorList>
            <person name="Wang H."/>
        </authorList>
    </citation>
    <scope>NUCLEOTIDE SEQUENCE</scope>
</reference>
<comment type="caution">
    <text evidence="7">The sequence shown here is derived from an EMBL/GenBank/DDBJ whole genome shotgun (WGS) entry which is preliminary data.</text>
</comment>
<keyword evidence="2" id="KW-0645">Protease</keyword>
<comment type="caution">
    <text evidence="5">Lacks conserved residue(s) required for the propagation of feature annotation.</text>
</comment>
<dbReference type="AlphaFoldDB" id="A0A8H5ZIA3"/>
<evidence type="ECO:0000256" key="1">
    <source>
        <dbReference type="ARBA" id="ARBA00011073"/>
    </source>
</evidence>